<organism evidence="3 4">
    <name type="scientific">Alicyclobacillus fodiniaquatilis</name>
    <dbReference type="NCBI Taxonomy" id="1661150"/>
    <lineage>
        <taxon>Bacteria</taxon>
        <taxon>Bacillati</taxon>
        <taxon>Bacillota</taxon>
        <taxon>Bacilli</taxon>
        <taxon>Bacillales</taxon>
        <taxon>Alicyclobacillaceae</taxon>
        <taxon>Alicyclobacillus</taxon>
    </lineage>
</organism>
<dbReference type="EMBL" id="JBHUCX010000010">
    <property type="protein sequence ID" value="MFD1673676.1"/>
    <property type="molecule type" value="Genomic_DNA"/>
</dbReference>
<dbReference type="InterPro" id="IPR005094">
    <property type="entry name" value="Endonuclease_MobA/VirD2"/>
</dbReference>
<accession>A0ABW4JBF5</accession>
<dbReference type="RefSeq" id="WP_377941159.1">
    <property type="nucleotide sequence ID" value="NZ_JBHUCX010000010.1"/>
</dbReference>
<evidence type="ECO:0000259" key="2">
    <source>
        <dbReference type="Pfam" id="PF03432"/>
    </source>
</evidence>
<protein>
    <submittedName>
        <fullName evidence="3">Relaxase/mobilization nuclease domain-containing protein</fullName>
    </submittedName>
</protein>
<evidence type="ECO:0000313" key="4">
    <source>
        <dbReference type="Proteomes" id="UP001597079"/>
    </source>
</evidence>
<dbReference type="Proteomes" id="UP001597079">
    <property type="component" value="Unassembled WGS sequence"/>
</dbReference>
<keyword evidence="4" id="KW-1185">Reference proteome</keyword>
<feature type="compositionally biased region" description="Basic and acidic residues" evidence="1">
    <location>
        <begin position="153"/>
        <end position="195"/>
    </location>
</feature>
<comment type="caution">
    <text evidence="3">The sequence shown here is derived from an EMBL/GenBank/DDBJ whole genome shotgun (WGS) entry which is preliminary data.</text>
</comment>
<dbReference type="Pfam" id="PF03432">
    <property type="entry name" value="Relaxase"/>
    <property type="match status" value="1"/>
</dbReference>
<reference evidence="4" key="1">
    <citation type="journal article" date="2019" name="Int. J. Syst. Evol. Microbiol.">
        <title>The Global Catalogue of Microorganisms (GCM) 10K type strain sequencing project: providing services to taxonomists for standard genome sequencing and annotation.</title>
        <authorList>
            <consortium name="The Broad Institute Genomics Platform"/>
            <consortium name="The Broad Institute Genome Sequencing Center for Infectious Disease"/>
            <person name="Wu L."/>
            <person name="Ma J."/>
        </authorList>
    </citation>
    <scope>NUCLEOTIDE SEQUENCE [LARGE SCALE GENOMIC DNA]</scope>
    <source>
        <strain evidence="4">CGMCC 1.12286</strain>
    </source>
</reference>
<evidence type="ECO:0000313" key="3">
    <source>
        <dbReference type="EMBL" id="MFD1673676.1"/>
    </source>
</evidence>
<feature type="domain" description="MobA/VirD2-like nuclease" evidence="2">
    <location>
        <begin position="47"/>
        <end position="153"/>
    </location>
</feature>
<evidence type="ECO:0000256" key="1">
    <source>
        <dbReference type="SAM" id="MobiDB-lite"/>
    </source>
</evidence>
<feature type="region of interest" description="Disordered" evidence="1">
    <location>
        <begin position="153"/>
        <end position="230"/>
    </location>
</feature>
<sequence>MTAHVKSLGFYKHGATSKPLSKAKANIKYISADHERHENKPELFSKDEDRVHRQDVYQKLQEQPERGVVAHKLVLTVSEDERNRLNLDMRELVRDTMNRYEMRNGQNLDWVAAVHDDKGHPHAHILIRGYDQDNKQVGIYPRHIKDFQEIAEQEKNRQVERHRERQPERGHTREKDRDVFREMHQELGERYDGKHGQQRAQTPLMRGTEEQSRPLKRVDERFGREPSLER</sequence>
<proteinExistence type="predicted"/>
<feature type="compositionally biased region" description="Basic and acidic residues" evidence="1">
    <location>
        <begin position="207"/>
        <end position="230"/>
    </location>
</feature>
<gene>
    <name evidence="3" type="ORF">ACFSB2_02995</name>
</gene>
<name>A0ABW4JBF5_9BACL</name>